<organism evidence="5 6">
    <name type="scientific">Diplocloster agilis</name>
    <dbReference type="NCBI Taxonomy" id="2850323"/>
    <lineage>
        <taxon>Bacteria</taxon>
        <taxon>Bacillati</taxon>
        <taxon>Bacillota</taxon>
        <taxon>Clostridia</taxon>
        <taxon>Lachnospirales</taxon>
        <taxon>Lachnospiraceae</taxon>
        <taxon>Diplocloster</taxon>
    </lineage>
</organism>
<dbReference type="GO" id="GO:0005524">
    <property type="term" value="F:ATP binding"/>
    <property type="evidence" value="ECO:0007669"/>
    <property type="project" value="UniProtKB-KW"/>
</dbReference>
<reference evidence="5" key="1">
    <citation type="submission" date="2021-06" db="EMBL/GenBank/DDBJ databases">
        <title>Description of novel taxa of the family Lachnospiraceae.</title>
        <authorList>
            <person name="Chaplin A.V."/>
            <person name="Sokolova S.R."/>
            <person name="Pikina A.P."/>
            <person name="Korzhanova M."/>
            <person name="Belova V."/>
            <person name="Korostin D."/>
            <person name="Efimov B.A."/>
        </authorList>
    </citation>
    <scope>NUCLEOTIDE SEQUENCE</scope>
    <source>
        <strain evidence="5">ASD5720</strain>
    </source>
</reference>
<dbReference type="SUPFAM" id="SSF52540">
    <property type="entry name" value="P-loop containing nucleoside triphosphate hydrolases"/>
    <property type="match status" value="1"/>
</dbReference>
<dbReference type="SMART" id="SM00382">
    <property type="entry name" value="AAA"/>
    <property type="match status" value="1"/>
</dbReference>
<gene>
    <name evidence="5" type="ORF">KTH89_15310</name>
</gene>
<proteinExistence type="predicted"/>
<dbReference type="Pfam" id="PF00005">
    <property type="entry name" value="ABC_tran"/>
    <property type="match status" value="1"/>
</dbReference>
<keyword evidence="2" id="KW-0547">Nucleotide-binding</keyword>
<keyword evidence="3 5" id="KW-0067">ATP-binding</keyword>
<dbReference type="AlphaFoldDB" id="A0A949NF27"/>
<sequence>MNNVLEISHLTKKYNRKTVLNDISFSAELGQITGFIGVNGAGKTTTIKSILGLVKKDAGEIRLFGQTMEENEREIKNRIGVVFDKGYFYENLSLNDMKNILAPAYSNWDENAFKRYARQFKLPLSYHISDLSKGMTMKYAIALALSHHADFLLMDEPTSGLDPLIRNQLLGILREYMEEGNKSVFFSTHITTDLDKIADRIVMIDNGKIVLDEYKDDLLEKYTLVKGSKDELTPALRASFLHMEEHGFHFEGLTCDSAAVKRGLTKAVFAKPTIEDIMMAFAGRS</sequence>
<dbReference type="InterPro" id="IPR051782">
    <property type="entry name" value="ABC_Transporter_VariousFunc"/>
</dbReference>
<keyword evidence="6" id="KW-1185">Reference proteome</keyword>
<evidence type="ECO:0000313" key="6">
    <source>
        <dbReference type="Proteomes" id="UP000712157"/>
    </source>
</evidence>
<dbReference type="PANTHER" id="PTHR42939:SF3">
    <property type="entry name" value="ABC TRANSPORTER ATP-BINDING COMPONENT"/>
    <property type="match status" value="1"/>
</dbReference>
<protein>
    <submittedName>
        <fullName evidence="5">ABC transporter ATP-binding protein</fullName>
    </submittedName>
</protein>
<dbReference type="PROSITE" id="PS50893">
    <property type="entry name" value="ABC_TRANSPORTER_2"/>
    <property type="match status" value="1"/>
</dbReference>
<dbReference type="EMBL" id="JAHQCW010000026">
    <property type="protein sequence ID" value="MBU9737911.1"/>
    <property type="molecule type" value="Genomic_DNA"/>
</dbReference>
<comment type="caution">
    <text evidence="5">The sequence shown here is derived from an EMBL/GenBank/DDBJ whole genome shotgun (WGS) entry which is preliminary data.</text>
</comment>
<keyword evidence="1" id="KW-0813">Transport</keyword>
<evidence type="ECO:0000256" key="2">
    <source>
        <dbReference type="ARBA" id="ARBA00022741"/>
    </source>
</evidence>
<dbReference type="PANTHER" id="PTHR42939">
    <property type="entry name" value="ABC TRANSPORTER ATP-BINDING PROTEIN ALBC-RELATED"/>
    <property type="match status" value="1"/>
</dbReference>
<evidence type="ECO:0000256" key="1">
    <source>
        <dbReference type="ARBA" id="ARBA00022448"/>
    </source>
</evidence>
<dbReference type="InterPro" id="IPR003593">
    <property type="entry name" value="AAA+_ATPase"/>
</dbReference>
<dbReference type="InterPro" id="IPR027417">
    <property type="entry name" value="P-loop_NTPase"/>
</dbReference>
<dbReference type="Proteomes" id="UP000712157">
    <property type="component" value="Unassembled WGS sequence"/>
</dbReference>
<dbReference type="CDD" id="cd03230">
    <property type="entry name" value="ABC_DR_subfamily_A"/>
    <property type="match status" value="1"/>
</dbReference>
<feature type="domain" description="ABC transporter" evidence="4">
    <location>
        <begin position="5"/>
        <end position="231"/>
    </location>
</feature>
<name>A0A949NF27_9FIRM</name>
<dbReference type="InterPro" id="IPR003439">
    <property type="entry name" value="ABC_transporter-like_ATP-bd"/>
</dbReference>
<dbReference type="Gene3D" id="3.40.50.300">
    <property type="entry name" value="P-loop containing nucleotide triphosphate hydrolases"/>
    <property type="match status" value="1"/>
</dbReference>
<accession>A0A949NF27</accession>
<evidence type="ECO:0000259" key="4">
    <source>
        <dbReference type="PROSITE" id="PS50893"/>
    </source>
</evidence>
<evidence type="ECO:0000256" key="3">
    <source>
        <dbReference type="ARBA" id="ARBA00022840"/>
    </source>
</evidence>
<evidence type="ECO:0000313" key="5">
    <source>
        <dbReference type="EMBL" id="MBU9737911.1"/>
    </source>
</evidence>
<dbReference type="GO" id="GO:0016887">
    <property type="term" value="F:ATP hydrolysis activity"/>
    <property type="evidence" value="ECO:0007669"/>
    <property type="project" value="InterPro"/>
</dbReference>
<dbReference type="RefSeq" id="WP_238722263.1">
    <property type="nucleotide sequence ID" value="NZ_JAHQCW010000026.1"/>
</dbReference>